<evidence type="ECO:0000313" key="2">
    <source>
        <dbReference type="EMBL" id="JAG85791.1"/>
    </source>
</evidence>
<accession>A0A0C9RH50</accession>
<dbReference type="AlphaFoldDB" id="A0A0C9RH50"/>
<dbReference type="CDD" id="cd05243">
    <property type="entry name" value="SDR_a5"/>
    <property type="match status" value="1"/>
</dbReference>
<dbReference type="Pfam" id="PF13460">
    <property type="entry name" value="NAD_binding_10"/>
    <property type="match status" value="1"/>
</dbReference>
<dbReference type="PANTHER" id="PTHR15020">
    <property type="entry name" value="FLAVIN REDUCTASE-RELATED"/>
    <property type="match status" value="1"/>
</dbReference>
<dbReference type="SUPFAM" id="SSF51735">
    <property type="entry name" value="NAD(P)-binding Rossmann-fold domains"/>
    <property type="match status" value="1"/>
</dbReference>
<evidence type="ECO:0000259" key="1">
    <source>
        <dbReference type="Pfam" id="PF13460"/>
    </source>
</evidence>
<dbReference type="EMBL" id="GCHU01022513">
    <property type="protein sequence ID" value="JAG85791.1"/>
    <property type="molecule type" value="Transcribed_RNA"/>
</dbReference>
<name>A0A0C9RH50_9CONI</name>
<proteinExistence type="predicted"/>
<organism evidence="2">
    <name type="scientific">Wollemia nobilis</name>
    <dbReference type="NCBI Taxonomy" id="56998"/>
    <lineage>
        <taxon>Eukaryota</taxon>
        <taxon>Viridiplantae</taxon>
        <taxon>Streptophyta</taxon>
        <taxon>Embryophyta</taxon>
        <taxon>Tracheophyta</taxon>
        <taxon>Spermatophyta</taxon>
        <taxon>Pinopsida</taxon>
        <taxon>Pinidae</taxon>
        <taxon>Conifers II</taxon>
        <taxon>Araucariales</taxon>
        <taxon>Araucariaceae</taxon>
        <taxon>Wollemia</taxon>
    </lineage>
</organism>
<reference evidence="2" key="1">
    <citation type="submission" date="2015-02" db="EMBL/GenBank/DDBJ databases">
        <title>A transcriptome of Wollemia nobilis - a relic of Gondwana.</title>
        <authorList>
            <person name="Chia J.Y."/>
            <person name="Leong Y.S."/>
            <person name="Abdul Karim S."/>
            <person name="Wan Azmi N."/>
            <person name="Hercus R."/>
            <person name="Croft L."/>
        </authorList>
    </citation>
    <scope>NUCLEOTIDE SEQUENCE</scope>
    <source>
        <strain evidence="2">MaeBrown</strain>
        <tissue evidence="2">Leaf</tissue>
    </source>
</reference>
<dbReference type="PANTHER" id="PTHR15020:SF43">
    <property type="entry name" value="NAD(P)-BINDING DOMAIN-CONTAINING PROTEIN"/>
    <property type="match status" value="1"/>
</dbReference>
<dbReference type="InterPro" id="IPR036291">
    <property type="entry name" value="NAD(P)-bd_dom_sf"/>
</dbReference>
<sequence>MEGQVCKVLVVGCTQGVGLEVTKALLGVPENYEVHALVRNREKALKALGDEAPKVNFIDGDITKEETLEPACQGMDAVVCTVGATAGWRIPGLSQDTPRHVDFLGVKKLSEAAASAKVPKFVLVSSLGVTRPWFIVSILLNILVGRVLVWKLKGEDALRESYTKHEHINYYIVRPGGLTRKEGGKHGIIVDQGDKGNGMITRSDVAHVVIACINGACTPNSTFEIWNTKQEEVPDLSSLTKLAPDKIQ</sequence>
<dbReference type="Gene3D" id="3.40.50.720">
    <property type="entry name" value="NAD(P)-binding Rossmann-like Domain"/>
    <property type="match status" value="1"/>
</dbReference>
<dbReference type="InterPro" id="IPR016040">
    <property type="entry name" value="NAD(P)-bd_dom"/>
</dbReference>
<feature type="domain" description="NAD(P)-binding" evidence="1">
    <location>
        <begin position="14"/>
        <end position="214"/>
    </location>
</feature>
<protein>
    <submittedName>
        <fullName evidence="2">TSA: Wollemia nobilis Ref_Wollemi_Transcript_22677_958 transcribed RNA sequence</fullName>
    </submittedName>
</protein>